<proteinExistence type="predicted"/>
<reference evidence="1 2" key="1">
    <citation type="submission" date="2019-07" db="EMBL/GenBank/DDBJ databases">
        <title>Draft genome for Aliikangiella sp. M105.</title>
        <authorList>
            <person name="Wang G."/>
        </authorList>
    </citation>
    <scope>NUCLEOTIDE SEQUENCE [LARGE SCALE GENOMIC DNA]</scope>
    <source>
        <strain evidence="1 2">M105</strain>
    </source>
</reference>
<protein>
    <submittedName>
        <fullName evidence="1">Uncharacterized protein</fullName>
    </submittedName>
</protein>
<dbReference type="Proteomes" id="UP000315439">
    <property type="component" value="Unassembled WGS sequence"/>
</dbReference>
<sequence length="297" mass="33357">MNENQLLALLANEIDDMDTDKDLKALVYNRLSQQEVEQLKLETNHNPSLGSMLDAFTPLENDTLTDIEHNIVSTFFEDTPQAKIASDVTNKETHGYNLIEYVSKLKDKLKSFTSLSIAASALASFALIFISINSTQQHTLPAYSIEVGGYNKQYRNDNKVNTEKNPSLENKPTLETNSSGFERLAFFPENRPSILLRPKHAVTGEVDVFILLEYKNEMTRVKSHITKADSGSFKVKPELNGVFVNQGSYPSTLVVVIAKQGHSPKLETIAGKINQQVESYYSEDWLYLTQPIVIHAK</sequence>
<dbReference type="EMBL" id="VIKS01000006">
    <property type="protein sequence ID" value="TQV87939.1"/>
    <property type="molecule type" value="Genomic_DNA"/>
</dbReference>
<evidence type="ECO:0000313" key="1">
    <source>
        <dbReference type="EMBL" id="TQV87939.1"/>
    </source>
</evidence>
<accession>A0A545UEN1</accession>
<keyword evidence="2" id="KW-1185">Reference proteome</keyword>
<name>A0A545UEN1_9GAMM</name>
<dbReference type="RefSeq" id="WP_142893600.1">
    <property type="nucleotide sequence ID" value="NZ_ML660163.1"/>
</dbReference>
<comment type="caution">
    <text evidence="1">The sequence shown here is derived from an EMBL/GenBank/DDBJ whole genome shotgun (WGS) entry which is preliminary data.</text>
</comment>
<organism evidence="1 2">
    <name type="scientific">Aliikangiella coralliicola</name>
    <dbReference type="NCBI Taxonomy" id="2592383"/>
    <lineage>
        <taxon>Bacteria</taxon>
        <taxon>Pseudomonadati</taxon>
        <taxon>Pseudomonadota</taxon>
        <taxon>Gammaproteobacteria</taxon>
        <taxon>Oceanospirillales</taxon>
        <taxon>Pleioneaceae</taxon>
        <taxon>Aliikangiella</taxon>
    </lineage>
</organism>
<gene>
    <name evidence="1" type="ORF">FLL46_11210</name>
</gene>
<dbReference type="AlphaFoldDB" id="A0A545UEN1"/>
<evidence type="ECO:0000313" key="2">
    <source>
        <dbReference type="Proteomes" id="UP000315439"/>
    </source>
</evidence>